<feature type="domain" description="Sacsin/Nov" evidence="1">
    <location>
        <begin position="130"/>
        <end position="169"/>
    </location>
</feature>
<dbReference type="InterPro" id="IPR058210">
    <property type="entry name" value="SACS/Nov_dom"/>
</dbReference>
<dbReference type="PANTHER" id="PTHR15600:SF42">
    <property type="entry name" value="SACSIN"/>
    <property type="match status" value="1"/>
</dbReference>
<evidence type="ECO:0000259" key="1">
    <source>
        <dbReference type="Pfam" id="PF25794"/>
    </source>
</evidence>
<dbReference type="EMBL" id="JACGWJ010000027">
    <property type="protein sequence ID" value="KAL0308621.1"/>
    <property type="molecule type" value="Genomic_DNA"/>
</dbReference>
<dbReference type="Pfam" id="PF25794">
    <property type="entry name" value="SACS"/>
    <property type="match status" value="1"/>
</dbReference>
<dbReference type="InterPro" id="IPR052972">
    <property type="entry name" value="Sacsin_chaperone_reg"/>
</dbReference>
<protein>
    <submittedName>
        <fullName evidence="2">Sacsin</fullName>
    </submittedName>
</protein>
<name>A0AAW2KSC7_SESRA</name>
<sequence length="171" mass="18429">MAIKKGTTPLDSGEIAGVTFIAQHLAEAHFYEDQTNIYLPDVSGRLHSATNLVYNDAPWLLESDGSENLFGSAAISLGAKQAVHKFVHGNISHDIAEKLGVRSFRRILLAESADSMNLSLSGAAEAFGQHESLTTRLRHILEMYADGPAVLFELVQNAEDAGASNVTFFIG</sequence>
<dbReference type="PANTHER" id="PTHR15600">
    <property type="entry name" value="SACSIN"/>
    <property type="match status" value="1"/>
</dbReference>
<proteinExistence type="predicted"/>
<dbReference type="GO" id="GO:0030544">
    <property type="term" value="F:Hsp70 protein binding"/>
    <property type="evidence" value="ECO:0007669"/>
    <property type="project" value="TreeGrafter"/>
</dbReference>
<accession>A0AAW2KSC7</accession>
<evidence type="ECO:0000313" key="2">
    <source>
        <dbReference type="EMBL" id="KAL0308621.1"/>
    </source>
</evidence>
<organism evidence="2">
    <name type="scientific">Sesamum radiatum</name>
    <name type="common">Black benniseed</name>
    <dbReference type="NCBI Taxonomy" id="300843"/>
    <lineage>
        <taxon>Eukaryota</taxon>
        <taxon>Viridiplantae</taxon>
        <taxon>Streptophyta</taxon>
        <taxon>Embryophyta</taxon>
        <taxon>Tracheophyta</taxon>
        <taxon>Spermatophyta</taxon>
        <taxon>Magnoliopsida</taxon>
        <taxon>eudicotyledons</taxon>
        <taxon>Gunneridae</taxon>
        <taxon>Pentapetalae</taxon>
        <taxon>asterids</taxon>
        <taxon>lamiids</taxon>
        <taxon>Lamiales</taxon>
        <taxon>Pedaliaceae</taxon>
        <taxon>Sesamum</taxon>
    </lineage>
</organism>
<comment type="caution">
    <text evidence="2">The sequence shown here is derived from an EMBL/GenBank/DDBJ whole genome shotgun (WGS) entry which is preliminary data.</text>
</comment>
<gene>
    <name evidence="2" type="ORF">Sradi_5804400</name>
</gene>
<reference evidence="2" key="2">
    <citation type="journal article" date="2024" name="Plant">
        <title>Genomic evolution and insights into agronomic trait innovations of Sesamum species.</title>
        <authorList>
            <person name="Miao H."/>
            <person name="Wang L."/>
            <person name="Qu L."/>
            <person name="Liu H."/>
            <person name="Sun Y."/>
            <person name="Le M."/>
            <person name="Wang Q."/>
            <person name="Wei S."/>
            <person name="Zheng Y."/>
            <person name="Lin W."/>
            <person name="Duan Y."/>
            <person name="Cao H."/>
            <person name="Xiong S."/>
            <person name="Wang X."/>
            <person name="Wei L."/>
            <person name="Li C."/>
            <person name="Ma Q."/>
            <person name="Ju M."/>
            <person name="Zhao R."/>
            <person name="Li G."/>
            <person name="Mu C."/>
            <person name="Tian Q."/>
            <person name="Mei H."/>
            <person name="Zhang T."/>
            <person name="Gao T."/>
            <person name="Zhang H."/>
        </authorList>
    </citation>
    <scope>NUCLEOTIDE SEQUENCE</scope>
    <source>
        <strain evidence="2">G02</strain>
    </source>
</reference>
<dbReference type="AlphaFoldDB" id="A0AAW2KSC7"/>
<reference evidence="2" key="1">
    <citation type="submission" date="2020-06" db="EMBL/GenBank/DDBJ databases">
        <authorList>
            <person name="Li T."/>
            <person name="Hu X."/>
            <person name="Zhang T."/>
            <person name="Song X."/>
            <person name="Zhang H."/>
            <person name="Dai N."/>
            <person name="Sheng W."/>
            <person name="Hou X."/>
            <person name="Wei L."/>
        </authorList>
    </citation>
    <scope>NUCLEOTIDE SEQUENCE</scope>
    <source>
        <strain evidence="2">G02</strain>
        <tissue evidence="2">Leaf</tissue>
    </source>
</reference>